<dbReference type="InterPro" id="IPR011392">
    <property type="entry name" value="Tellurite-R_TerY"/>
</dbReference>
<dbReference type="KEGG" id="nkf:Nkreftii_002664"/>
<dbReference type="InterPro" id="IPR002035">
    <property type="entry name" value="VWF_A"/>
</dbReference>
<organism evidence="2 3">
    <name type="scientific">Candidatus Nitrospira kreftii</name>
    <dbReference type="NCBI Taxonomy" id="2652173"/>
    <lineage>
        <taxon>Bacteria</taxon>
        <taxon>Pseudomonadati</taxon>
        <taxon>Nitrospirota</taxon>
        <taxon>Nitrospiria</taxon>
        <taxon>Nitrospirales</taxon>
        <taxon>Nitrospiraceae</taxon>
        <taxon>Nitrospira</taxon>
    </lineage>
</organism>
<evidence type="ECO:0000313" key="3">
    <source>
        <dbReference type="Proteomes" id="UP000593737"/>
    </source>
</evidence>
<dbReference type="Proteomes" id="UP000593737">
    <property type="component" value="Chromosome"/>
</dbReference>
<accession>A0A7S8J0D7</accession>
<dbReference type="PROSITE" id="PS50234">
    <property type="entry name" value="VWFA"/>
    <property type="match status" value="1"/>
</dbReference>
<reference evidence="2 3" key="1">
    <citation type="journal article" date="2020" name="ISME J.">
        <title>Enrichment and physiological characterization of a novel comammox Nitrospira indicates ammonium inhibition of complete nitrification.</title>
        <authorList>
            <person name="Sakoula D."/>
            <person name="Koch H."/>
            <person name="Frank J."/>
            <person name="Jetten M.S.M."/>
            <person name="van Kessel M.A.H.J."/>
            <person name="Lucker S."/>
        </authorList>
    </citation>
    <scope>NUCLEOTIDE SEQUENCE [LARGE SCALE GENOMIC DNA]</scope>
    <source>
        <strain evidence="2">Comreactor17</strain>
    </source>
</reference>
<feature type="domain" description="VWFA" evidence="1">
    <location>
        <begin position="20"/>
        <end position="199"/>
    </location>
</feature>
<protein>
    <recommendedName>
        <fullName evidence="1">VWFA domain-containing protein</fullName>
    </recommendedName>
</protein>
<dbReference type="AlphaFoldDB" id="A0A7S8J0D7"/>
<dbReference type="SUPFAM" id="SSF53300">
    <property type="entry name" value="vWA-like"/>
    <property type="match status" value="1"/>
</dbReference>
<dbReference type="SMART" id="SM00327">
    <property type="entry name" value="VWA"/>
    <property type="match status" value="1"/>
</dbReference>
<evidence type="ECO:0000313" key="2">
    <source>
        <dbReference type="EMBL" id="QPD04890.1"/>
    </source>
</evidence>
<gene>
    <name evidence="2" type="ORF">Nkreftii_002664</name>
</gene>
<dbReference type="EMBL" id="CP047423">
    <property type="protein sequence ID" value="QPD04890.1"/>
    <property type="molecule type" value="Genomic_DNA"/>
</dbReference>
<dbReference type="Pfam" id="PF00092">
    <property type="entry name" value="VWA"/>
    <property type="match status" value="1"/>
</dbReference>
<name>A0A7S8J0D7_9BACT</name>
<dbReference type="InterPro" id="IPR036465">
    <property type="entry name" value="vWFA_dom_sf"/>
</dbReference>
<evidence type="ECO:0000259" key="1">
    <source>
        <dbReference type="PROSITE" id="PS50234"/>
    </source>
</evidence>
<dbReference type="PIRSF" id="PIRSF020634">
    <property type="entry name" value="TerY_vWA"/>
    <property type="match status" value="1"/>
</dbReference>
<sequence length="227" mass="24550">MNDRRPAIDAELTDAVKRTPVILVLDTSGSMQTNNRIGILNKGLADFIDAAKKEDRLADSILLTVITFGGRVDAPIQRQSLDNISVPTLVADGDTPMGDAVTAAIGELELQRQDLKAAGTPYTIPWMVLMSDGAPTDDWQEAADNVQRLITEKRLVCFAFGIPPADTRVLARFGRKGTVYSVTEHNVAQLLKEWLTGSLLNLANSSDGQKSLQLPAPPATTIEVEIN</sequence>
<proteinExistence type="predicted"/>
<dbReference type="Gene3D" id="3.40.50.410">
    <property type="entry name" value="von Willebrand factor, type A domain"/>
    <property type="match status" value="1"/>
</dbReference>